<evidence type="ECO:0000313" key="2">
    <source>
        <dbReference type="Proteomes" id="UP000290331"/>
    </source>
</evidence>
<keyword evidence="2" id="KW-1185">Reference proteome</keyword>
<dbReference type="Proteomes" id="UP000290331">
    <property type="component" value="Segment"/>
</dbReference>
<reference evidence="1 2" key="1">
    <citation type="submission" date="2019-01" db="EMBL/GenBank/DDBJ databases">
        <authorList>
            <person name="Kinder M."/>
            <person name="Sitio E."/>
            <person name="Ackerson L."/>
            <person name="Anderson L."/>
            <person name="Cottrell A."/>
            <person name="Eggleston T."/>
            <person name="Kiefer A."/>
            <person name="Ukcamaj A."/>
            <person name="Vendrell P."/>
            <person name="Waytashek C."/>
            <person name="Yeo A."/>
            <person name="Braley A.B."/>
            <person name="Ettinger A.-S.H."/>
            <person name="Ettinger W.F."/>
            <person name="Anders K.R."/>
            <person name="Bradley K.W."/>
            <person name="Asai D.J."/>
            <person name="Bowman C.A."/>
            <person name="Russell D.A."/>
            <person name="Pope W.H."/>
            <person name="Jacobs-Sera D."/>
            <person name="Hendrix R.W."/>
            <person name="Hatfull G.F."/>
        </authorList>
    </citation>
    <scope>NUCLEOTIDE SEQUENCE [LARGE SCALE GENOMIC DNA]</scope>
</reference>
<dbReference type="Pfam" id="PF24128">
    <property type="entry name" value="Phage_zn_bind_4"/>
    <property type="match status" value="1"/>
</dbReference>
<name>A0A410TBR2_9CAUD</name>
<proteinExistence type="predicted"/>
<dbReference type="InterPro" id="IPR057391">
    <property type="entry name" value="Zn-bd_phage_4"/>
</dbReference>
<evidence type="ECO:0000313" key="1">
    <source>
        <dbReference type="EMBL" id="QAU06471.1"/>
    </source>
</evidence>
<organism evidence="1 2">
    <name type="scientific">Mycobacterium phage KiSi</name>
    <dbReference type="NCBI Taxonomy" id="2507856"/>
    <lineage>
        <taxon>Viruses</taxon>
        <taxon>Duplodnaviria</taxon>
        <taxon>Heunggongvirae</taxon>
        <taxon>Uroviricota</taxon>
        <taxon>Caudoviricetes</taxon>
        <taxon>Weiservirinae</taxon>
        <taxon>Anayavirus</taxon>
        <taxon>Anayavirus kisi</taxon>
    </lineage>
</organism>
<dbReference type="GeneID" id="60324611"/>
<dbReference type="KEGG" id="vg:60324611"/>
<dbReference type="EMBL" id="MK376955">
    <property type="protein sequence ID" value="QAU06471.1"/>
    <property type="molecule type" value="Genomic_DNA"/>
</dbReference>
<accession>A0A410TBR2</accession>
<dbReference type="RefSeq" id="YP_009953144.1">
    <property type="nucleotide sequence ID" value="NC_051619.1"/>
</dbReference>
<protein>
    <submittedName>
        <fullName evidence="1">Uncharacterized protein</fullName>
    </submittedName>
</protein>
<sequence>MSALSLITLTHDELRLAVSVLDAHLGEGTTSIASLAHAIRAVNVSRTPAPAPDCVDCQRPDATCPGHLPTRKAGL</sequence>
<gene>
    <name evidence="1" type="primary">53</name>
    <name evidence="1" type="ORF">SEA_KISI_53</name>
</gene>